<sequence>MRDFISDLIRQDTVAAVQDGTFFVGSIFSHKLASTAETYGATLIKQDRLLLGTSLRSAAPVLRRLTSAYVLSHLISSIEKYSSNKNDTASLVNIGVDSAFLAIDTAETSIEVMELLGVQAVEGLSAITGPIGMAVGAVLILGSNMYETVKKMEAINKEISLSSNQEITETLRAFFHVNPSEEVQNEMDEYEANELIATQIKAQLNNQREFKYYITSSGRIKSGKLQMMNDTIIDLQGKVTFVKSKANPKNVEIFCPLSVSLNEHKKGIHEEKSFWKKLGSFFTDLYWDVKTMVDVAMNNFKSVALDVAQINSEDLGNGYVCHNAFGIMNQDAKSESAFYQLGSGYDRVHGLLNSVNVFNISNGQKVVYGGNADDTFILFGKNISGLLDGTGGVDTLDLSKFNLISELHMVDTRVTCGSSSFIAMNINSMVGRQNIKDVIDCSCDLTAVDSRGGQDSSGSDILSFKNMTCSYNITVILSSYTELYTDKISGIFRHIVKPDAHHIFISTSGAAMHSITFNVPLTLISDWNYLNNTFIFSSNNVQILTLAGQVENFNISFKDGIQMKIKSGHIVTLLKTDHSVTEIIEIYDGFLQSKNLSMIAYSTTDRQSIIFNHGKYSLQKENNQSILLNVVYNDVQNENHIVCALGENVVLIRRAANSKFTIPDVYIHCEFGELVLDFSKISSTVCEHWPGCEVKVSGGIDHTGKLITLHLRILSDKNSTKIGTVFINIESMSKISIVNYGTSRIIAKMPREETEDQFSYYQFNDTNGFVNFYPINSSNAHLSNLEIHSLIIVPDSIRTDANTSFMYFTKCDLEYYQTVHVAREILNFGVYKINESIMVTNLEEKMIWDHQNLFTIILEDYYVNEKLKTIRFIDSGGNVFNFDTPTTIIRSLEDFWRRLVANDDFFYGY</sequence>
<protein>
    <submittedName>
        <fullName evidence="2">Uncharacterized protein</fullName>
    </submittedName>
</protein>
<evidence type="ECO:0000313" key="1">
    <source>
        <dbReference type="Proteomes" id="UP000887565"/>
    </source>
</evidence>
<reference evidence="2" key="1">
    <citation type="submission" date="2022-11" db="UniProtKB">
        <authorList>
            <consortium name="WormBaseParasite"/>
        </authorList>
    </citation>
    <scope>IDENTIFICATION</scope>
</reference>
<dbReference type="WBParaSite" id="nRc.2.0.1.t01101-RA">
    <property type="protein sequence ID" value="nRc.2.0.1.t01101-RA"/>
    <property type="gene ID" value="nRc.2.0.1.g01101"/>
</dbReference>
<organism evidence="1 2">
    <name type="scientific">Romanomermis culicivorax</name>
    <name type="common">Nematode worm</name>
    <dbReference type="NCBI Taxonomy" id="13658"/>
    <lineage>
        <taxon>Eukaryota</taxon>
        <taxon>Metazoa</taxon>
        <taxon>Ecdysozoa</taxon>
        <taxon>Nematoda</taxon>
        <taxon>Enoplea</taxon>
        <taxon>Dorylaimia</taxon>
        <taxon>Mermithida</taxon>
        <taxon>Mermithoidea</taxon>
        <taxon>Mermithidae</taxon>
        <taxon>Romanomermis</taxon>
    </lineage>
</organism>
<name>A0A915HIF2_ROMCU</name>
<dbReference type="AlphaFoldDB" id="A0A915HIF2"/>
<accession>A0A915HIF2</accession>
<keyword evidence="1" id="KW-1185">Reference proteome</keyword>
<evidence type="ECO:0000313" key="2">
    <source>
        <dbReference type="WBParaSite" id="nRc.2.0.1.t01101-RA"/>
    </source>
</evidence>
<proteinExistence type="predicted"/>
<dbReference type="Proteomes" id="UP000887565">
    <property type="component" value="Unplaced"/>
</dbReference>